<dbReference type="InterPro" id="IPR037171">
    <property type="entry name" value="NagB/RpiA_transferase-like"/>
</dbReference>
<dbReference type="EMBL" id="DMND01000215">
    <property type="protein sequence ID" value="HAN29212.1"/>
    <property type="molecule type" value="Genomic_DNA"/>
</dbReference>
<reference evidence="2 3" key="1">
    <citation type="journal article" date="2018" name="Nat. Biotechnol.">
        <title>A standardized bacterial taxonomy based on genome phylogeny substantially revises the tree of life.</title>
        <authorList>
            <person name="Parks D.H."/>
            <person name="Chuvochina M."/>
            <person name="Waite D.W."/>
            <person name="Rinke C."/>
            <person name="Skarshewski A."/>
            <person name="Chaumeil P.A."/>
            <person name="Hugenholtz P."/>
        </authorList>
    </citation>
    <scope>NUCLEOTIDE SEQUENCE [LARGE SCALE GENOMIC DNA]</scope>
    <source>
        <strain evidence="2">UBA9158</strain>
    </source>
</reference>
<evidence type="ECO:0000313" key="2">
    <source>
        <dbReference type="EMBL" id="HAN29212.1"/>
    </source>
</evidence>
<evidence type="ECO:0000313" key="3">
    <source>
        <dbReference type="Proteomes" id="UP000259273"/>
    </source>
</evidence>
<dbReference type="SUPFAM" id="SSF100950">
    <property type="entry name" value="NagB/RpiA/CoA transferase-like"/>
    <property type="match status" value="1"/>
</dbReference>
<name>A0A3C1KR80_9GAMM</name>
<dbReference type="InterPro" id="IPR024185">
    <property type="entry name" value="FTHF_cligase-like_sf"/>
</dbReference>
<gene>
    <name evidence="2" type="ORF">DCP75_16130</name>
</gene>
<dbReference type="AlphaFoldDB" id="A0A3C1KR80"/>
<dbReference type="Pfam" id="PF02589">
    <property type="entry name" value="LUD_dom"/>
    <property type="match status" value="1"/>
</dbReference>
<dbReference type="STRING" id="1121937.GCA_000423125_01255"/>
<dbReference type="Proteomes" id="UP000259273">
    <property type="component" value="Unassembled WGS sequence"/>
</dbReference>
<dbReference type="InterPro" id="IPR003741">
    <property type="entry name" value="LUD_dom"/>
</dbReference>
<organism evidence="2 3">
    <name type="scientific">Haliea salexigens</name>
    <dbReference type="NCBI Taxonomy" id="287487"/>
    <lineage>
        <taxon>Bacteria</taxon>
        <taxon>Pseudomonadati</taxon>
        <taxon>Pseudomonadota</taxon>
        <taxon>Gammaproteobacteria</taxon>
        <taxon>Cellvibrionales</taxon>
        <taxon>Halieaceae</taxon>
        <taxon>Haliea</taxon>
    </lineage>
</organism>
<dbReference type="Gene3D" id="3.40.50.10420">
    <property type="entry name" value="NagB/RpiA/CoA transferase-like"/>
    <property type="match status" value="1"/>
</dbReference>
<comment type="caution">
    <text evidence="2">The sequence shown here is derived from an EMBL/GenBank/DDBJ whole genome shotgun (WGS) entry which is preliminary data.</text>
</comment>
<evidence type="ECO:0000259" key="1">
    <source>
        <dbReference type="Pfam" id="PF02589"/>
    </source>
</evidence>
<accession>A0A3C1KR80</accession>
<feature type="domain" description="LUD" evidence="1">
    <location>
        <begin position="117"/>
        <end position="215"/>
    </location>
</feature>
<proteinExistence type="predicted"/>
<sequence>MADSVRAQLLARLRAQETETEPEEIARALAALGHAQAARAPHPDVHTAFLANVLANQGTVELARDRGAAVQAIGRYLYQRFRTHKLVAGNDPRLAAMPWRDGGVLPRFGAAEAGDAAALSYAKLGVAETGAIVTFTGRANPGRNNLLPEDHLVLVNREDVVSTLEEAWVRIRKDTQAGSWPRGIQFIAGPSSTADVEAQLVLGAHGPRRWHVILVGDTPTSAVDAAKESLAAAPL</sequence>
<dbReference type="PANTHER" id="PTHR43682:SF1">
    <property type="entry name" value="LACTATE UTILIZATION PROTEIN C"/>
    <property type="match status" value="1"/>
</dbReference>
<protein>
    <recommendedName>
        <fullName evidence="1">LUD domain-containing protein</fullName>
    </recommendedName>
</protein>
<dbReference type="PANTHER" id="PTHR43682">
    <property type="entry name" value="LACTATE UTILIZATION PROTEIN C"/>
    <property type="match status" value="1"/>
</dbReference>